<evidence type="ECO:0000313" key="2">
    <source>
        <dbReference type="EMBL" id="TDB98591.1"/>
    </source>
</evidence>
<accession>A0A4R4MY97</accession>
<dbReference type="EMBL" id="SMJZ01000240">
    <property type="protein sequence ID" value="TDB98591.1"/>
    <property type="molecule type" value="Genomic_DNA"/>
</dbReference>
<dbReference type="InterPro" id="IPR004401">
    <property type="entry name" value="YbaB/EbfC"/>
</dbReference>
<dbReference type="OrthoDB" id="3515762at2"/>
<dbReference type="Pfam" id="PF02575">
    <property type="entry name" value="YbaB_DNA_bd"/>
    <property type="match status" value="2"/>
</dbReference>
<gene>
    <name evidence="2" type="ORF">E1267_38520</name>
</gene>
<dbReference type="RefSeq" id="WP_132340383.1">
    <property type="nucleotide sequence ID" value="NZ_SMJZ01000240.1"/>
</dbReference>
<dbReference type="InterPro" id="IPR036894">
    <property type="entry name" value="YbaB-like_sf"/>
</dbReference>
<dbReference type="Gene3D" id="3.30.1310.10">
    <property type="entry name" value="Nucleoid-associated protein YbaB-like domain"/>
    <property type="match status" value="2"/>
</dbReference>
<organism evidence="2 3">
    <name type="scientific">Nonomuraea longispora</name>
    <dbReference type="NCBI Taxonomy" id="1848320"/>
    <lineage>
        <taxon>Bacteria</taxon>
        <taxon>Bacillati</taxon>
        <taxon>Actinomycetota</taxon>
        <taxon>Actinomycetes</taxon>
        <taxon>Streptosporangiales</taxon>
        <taxon>Streptosporangiaceae</taxon>
        <taxon>Nonomuraea</taxon>
    </lineage>
</organism>
<protein>
    <submittedName>
        <fullName evidence="2">YbaB/EbfC family DNA-binding protein</fullName>
    </submittedName>
</protein>
<feature type="region of interest" description="Disordered" evidence="1">
    <location>
        <begin position="229"/>
        <end position="250"/>
    </location>
</feature>
<feature type="compositionally biased region" description="Basic and acidic residues" evidence="1">
    <location>
        <begin position="235"/>
        <end position="250"/>
    </location>
</feature>
<proteinExistence type="predicted"/>
<sequence length="250" mass="27030">MATPSGRDDDREILAAINSKVEQMVRESLAARDRDREVGGVGRSDDGMIKAKADADGAIVSLTLDPRVMRRDAVRLAEDVVAVLDAAHQDARRQARDVLDGAGLASITSDPLGESLASDRDGRAVSGVLRRLLEMSGAEDDEYEDERRVPDFLEKEYDELQSLVGTGTNASGHVTATADAHGRVRELGIGPRAMRLDSHVLAEEILAAVRDARRAVVAKAEEQVFGAFPELGRGAGDDVPRPERSRGRRR</sequence>
<reference evidence="2 3" key="1">
    <citation type="submission" date="2019-02" db="EMBL/GenBank/DDBJ databases">
        <title>Draft genome sequences of novel Actinobacteria.</title>
        <authorList>
            <person name="Sahin N."/>
            <person name="Ay H."/>
            <person name="Saygin H."/>
        </authorList>
    </citation>
    <scope>NUCLEOTIDE SEQUENCE [LARGE SCALE GENOMIC DNA]</scope>
    <source>
        <strain evidence="2 3">KC201</strain>
    </source>
</reference>
<name>A0A4R4MY97_9ACTN</name>
<keyword evidence="2" id="KW-0238">DNA-binding</keyword>
<comment type="caution">
    <text evidence="2">The sequence shown here is derived from an EMBL/GenBank/DDBJ whole genome shotgun (WGS) entry which is preliminary data.</text>
</comment>
<dbReference type="GO" id="GO:0003677">
    <property type="term" value="F:DNA binding"/>
    <property type="evidence" value="ECO:0007669"/>
    <property type="project" value="UniProtKB-KW"/>
</dbReference>
<dbReference type="SUPFAM" id="SSF82607">
    <property type="entry name" value="YbaB-like"/>
    <property type="match status" value="2"/>
</dbReference>
<evidence type="ECO:0000256" key="1">
    <source>
        <dbReference type="SAM" id="MobiDB-lite"/>
    </source>
</evidence>
<keyword evidence="3" id="KW-1185">Reference proteome</keyword>
<evidence type="ECO:0000313" key="3">
    <source>
        <dbReference type="Proteomes" id="UP000295157"/>
    </source>
</evidence>
<dbReference type="AlphaFoldDB" id="A0A4R4MY97"/>
<dbReference type="Proteomes" id="UP000295157">
    <property type="component" value="Unassembled WGS sequence"/>
</dbReference>